<dbReference type="GeneTree" id="ENSGT01050000248449"/>
<reference evidence="2" key="3">
    <citation type="submission" date="2025-09" db="UniProtKB">
        <authorList>
            <consortium name="Ensembl"/>
        </authorList>
    </citation>
    <scope>IDENTIFICATION</scope>
    <source>
        <strain evidence="2">Boxer</strain>
    </source>
</reference>
<dbReference type="Proteomes" id="UP000805418">
    <property type="component" value="Unassembled WGS sequence"/>
</dbReference>
<reference evidence="2" key="1">
    <citation type="submission" date="2020-03" db="EMBL/GenBank/DDBJ databases">
        <title>Long-read based genome assembly of a Labrador retriever dog.</title>
        <authorList>
            <person name="Eory L."/>
            <person name="Zhang W."/>
            <person name="Schoenebeck J."/>
        </authorList>
    </citation>
    <scope>NUCLEOTIDE SEQUENCE [LARGE SCALE GENOMIC DNA]</scope>
    <source>
        <strain evidence="2">Labrador retriever</strain>
    </source>
</reference>
<keyword evidence="1" id="KW-0378">Hydrolase</keyword>
<reference evidence="2" key="2">
    <citation type="submission" date="2025-08" db="UniProtKB">
        <authorList>
            <consortium name="Ensembl"/>
        </authorList>
    </citation>
    <scope>IDENTIFICATION</scope>
    <source>
        <strain evidence="2">Boxer</strain>
    </source>
</reference>
<protein>
    <submittedName>
        <fullName evidence="2">Uncharacterized protein</fullName>
    </submittedName>
</protein>
<dbReference type="InterPro" id="IPR029052">
    <property type="entry name" value="Metallo-depent_PP-like"/>
</dbReference>
<evidence type="ECO:0000313" key="3">
    <source>
        <dbReference type="Proteomes" id="UP000805418"/>
    </source>
</evidence>
<evidence type="ECO:0000313" key="2">
    <source>
        <dbReference type="Ensembl" id="ENSCAFP00845028034.1"/>
    </source>
</evidence>
<name>A0A8I3PBV0_CANLF</name>
<dbReference type="SUPFAM" id="SSF56300">
    <property type="entry name" value="Metallo-dependent phosphatases"/>
    <property type="match status" value="1"/>
</dbReference>
<dbReference type="OrthoDB" id="9805264at2759"/>
<sequence length="76" mass="8605">HAPADLLAPSLCKQLNENQVCTLCEKAKEILSKESNVQEVRCPITVCRDVHSQFYDLMKFFRIGGKSETICSWATM</sequence>
<dbReference type="GO" id="GO:0004722">
    <property type="term" value="F:protein serine/threonine phosphatase activity"/>
    <property type="evidence" value="ECO:0007669"/>
    <property type="project" value="InterPro"/>
</dbReference>
<organism evidence="2 3">
    <name type="scientific">Canis lupus familiaris</name>
    <name type="common">Dog</name>
    <name type="synonym">Canis familiaris</name>
    <dbReference type="NCBI Taxonomy" id="9615"/>
    <lineage>
        <taxon>Eukaryota</taxon>
        <taxon>Metazoa</taxon>
        <taxon>Chordata</taxon>
        <taxon>Craniata</taxon>
        <taxon>Vertebrata</taxon>
        <taxon>Euteleostomi</taxon>
        <taxon>Mammalia</taxon>
        <taxon>Eutheria</taxon>
        <taxon>Laurasiatheria</taxon>
        <taxon>Carnivora</taxon>
        <taxon>Caniformia</taxon>
        <taxon>Canidae</taxon>
        <taxon>Canis</taxon>
    </lineage>
</organism>
<proteinExistence type="predicted"/>
<dbReference type="AlphaFoldDB" id="A0A8I3PBV0"/>
<dbReference type="PANTHER" id="PTHR45619">
    <property type="entry name" value="SERINE/THREONINE-PROTEIN PHOSPHATASE PP2A-RELATED"/>
    <property type="match status" value="1"/>
</dbReference>
<dbReference type="Ensembl" id="ENSCAFT00845035830.1">
    <property type="protein sequence ID" value="ENSCAFP00845028034.1"/>
    <property type="gene ID" value="ENSCAFG00845020336.1"/>
</dbReference>
<evidence type="ECO:0000256" key="1">
    <source>
        <dbReference type="ARBA" id="ARBA00022912"/>
    </source>
</evidence>
<keyword evidence="3" id="KW-1185">Reference proteome</keyword>
<accession>A0A8I3PBV0</accession>
<keyword evidence="1" id="KW-0904">Protein phosphatase</keyword>
<dbReference type="InterPro" id="IPR047129">
    <property type="entry name" value="PPA2-like"/>
</dbReference>
<dbReference type="Gene3D" id="3.60.21.10">
    <property type="match status" value="1"/>
</dbReference>